<dbReference type="Proteomes" id="UP000186218">
    <property type="component" value="Unassembled WGS sequence"/>
</dbReference>
<comment type="catalytic activity">
    <reaction evidence="7">
        <text>a 2,3-saturated acyl-CoA + A = a 2,3-dehydroacyl-CoA + AH2</text>
        <dbReference type="Rhea" id="RHEA:48608"/>
        <dbReference type="ChEBI" id="CHEBI:13193"/>
        <dbReference type="ChEBI" id="CHEBI:17499"/>
        <dbReference type="ChEBI" id="CHEBI:60015"/>
        <dbReference type="ChEBI" id="CHEBI:65111"/>
    </reaction>
</comment>
<dbReference type="InterPro" id="IPR046373">
    <property type="entry name" value="Acyl-CoA_Oxase/DH_mid-dom_sf"/>
</dbReference>
<dbReference type="InterPro" id="IPR009100">
    <property type="entry name" value="AcylCoA_DH/oxidase_NM_dom_sf"/>
</dbReference>
<dbReference type="PROSITE" id="PS00073">
    <property type="entry name" value="ACYL_COA_DH_2"/>
    <property type="match status" value="1"/>
</dbReference>
<dbReference type="Pfam" id="PF02770">
    <property type="entry name" value="Acyl-CoA_dh_M"/>
    <property type="match status" value="1"/>
</dbReference>
<dbReference type="Gene3D" id="2.40.110.10">
    <property type="entry name" value="Butyryl-CoA Dehydrogenase, subunit A, domain 2"/>
    <property type="match status" value="1"/>
</dbReference>
<gene>
    <name evidence="12" type="ORF">SAMN05445060_4009</name>
</gene>
<evidence type="ECO:0000256" key="8">
    <source>
        <dbReference type="RuleBase" id="RU362125"/>
    </source>
</evidence>
<dbReference type="GO" id="GO:0003995">
    <property type="term" value="F:acyl-CoA dehydrogenase activity"/>
    <property type="evidence" value="ECO:0007669"/>
    <property type="project" value="InterPro"/>
</dbReference>
<proteinExistence type="inferred from homology"/>
<dbReference type="RefSeq" id="WP_076482789.1">
    <property type="nucleotide sequence ID" value="NZ_FTNT01000015.1"/>
</dbReference>
<evidence type="ECO:0000256" key="5">
    <source>
        <dbReference type="ARBA" id="ARBA00022827"/>
    </source>
</evidence>
<name>A0A1N7HD89_9NOCA</name>
<dbReference type="FunFam" id="2.40.110.10:FF:000002">
    <property type="entry name" value="Acyl-CoA dehydrogenase fadE12"/>
    <property type="match status" value="1"/>
</dbReference>
<keyword evidence="4 8" id="KW-0285">Flavoprotein</keyword>
<evidence type="ECO:0000259" key="11">
    <source>
        <dbReference type="Pfam" id="PF02771"/>
    </source>
</evidence>
<evidence type="ECO:0000256" key="4">
    <source>
        <dbReference type="ARBA" id="ARBA00022630"/>
    </source>
</evidence>
<evidence type="ECO:0000313" key="13">
    <source>
        <dbReference type="Proteomes" id="UP000186218"/>
    </source>
</evidence>
<comment type="similarity">
    <text evidence="2 8">Belongs to the acyl-CoA dehydrogenase family.</text>
</comment>
<dbReference type="Pfam" id="PF00441">
    <property type="entry name" value="Acyl-CoA_dh_1"/>
    <property type="match status" value="1"/>
</dbReference>
<dbReference type="GO" id="GO:0005737">
    <property type="term" value="C:cytoplasm"/>
    <property type="evidence" value="ECO:0007669"/>
    <property type="project" value="TreeGrafter"/>
</dbReference>
<evidence type="ECO:0000256" key="2">
    <source>
        <dbReference type="ARBA" id="ARBA00009347"/>
    </source>
</evidence>
<evidence type="ECO:0000259" key="10">
    <source>
        <dbReference type="Pfam" id="PF02770"/>
    </source>
</evidence>
<feature type="domain" description="Acyl-CoA dehydrogenase/oxidase C-terminal" evidence="9">
    <location>
        <begin position="241"/>
        <end position="389"/>
    </location>
</feature>
<dbReference type="InterPro" id="IPR006091">
    <property type="entry name" value="Acyl-CoA_Oxase/DH_mid-dom"/>
</dbReference>
<dbReference type="GO" id="GO:0033539">
    <property type="term" value="P:fatty acid beta-oxidation using acyl-CoA dehydrogenase"/>
    <property type="evidence" value="ECO:0007669"/>
    <property type="project" value="TreeGrafter"/>
</dbReference>
<evidence type="ECO:0000259" key="9">
    <source>
        <dbReference type="Pfam" id="PF00441"/>
    </source>
</evidence>
<feature type="domain" description="Acyl-CoA dehydrogenase/oxidase N-terminal" evidence="11">
    <location>
        <begin position="9"/>
        <end position="126"/>
    </location>
</feature>
<dbReference type="GO" id="GO:0050660">
    <property type="term" value="F:flavin adenine dinucleotide binding"/>
    <property type="evidence" value="ECO:0007669"/>
    <property type="project" value="InterPro"/>
</dbReference>
<dbReference type="InterPro" id="IPR037069">
    <property type="entry name" value="AcylCoA_DH/ox_N_sf"/>
</dbReference>
<dbReference type="InterPro" id="IPR036250">
    <property type="entry name" value="AcylCo_DH-like_C"/>
</dbReference>
<reference evidence="12 13" key="1">
    <citation type="submission" date="2017-01" db="EMBL/GenBank/DDBJ databases">
        <authorList>
            <person name="Mah S.A."/>
            <person name="Swanson W.J."/>
            <person name="Moy G.W."/>
            <person name="Vacquier V.D."/>
        </authorList>
    </citation>
    <scope>NUCLEOTIDE SEQUENCE [LARGE SCALE GENOMIC DNA]</scope>
    <source>
        <strain evidence="12 13">CPCC 203464</strain>
    </source>
</reference>
<dbReference type="EMBL" id="FTNT01000015">
    <property type="protein sequence ID" value="SIS22721.1"/>
    <property type="molecule type" value="Genomic_DNA"/>
</dbReference>
<evidence type="ECO:0000256" key="1">
    <source>
        <dbReference type="ARBA" id="ARBA00001974"/>
    </source>
</evidence>
<dbReference type="InterPro" id="IPR006089">
    <property type="entry name" value="Acyl-CoA_DH_CS"/>
</dbReference>
<evidence type="ECO:0000256" key="7">
    <source>
        <dbReference type="ARBA" id="ARBA00052546"/>
    </source>
</evidence>
<dbReference type="PANTHER" id="PTHR48083">
    <property type="entry name" value="MEDIUM-CHAIN SPECIFIC ACYL-COA DEHYDROGENASE, MITOCHONDRIAL-RELATED"/>
    <property type="match status" value="1"/>
</dbReference>
<dbReference type="Pfam" id="PF02771">
    <property type="entry name" value="Acyl-CoA_dh_N"/>
    <property type="match status" value="1"/>
</dbReference>
<accession>A0A1N7HD89</accession>
<evidence type="ECO:0000313" key="12">
    <source>
        <dbReference type="EMBL" id="SIS22721.1"/>
    </source>
</evidence>
<dbReference type="InterPro" id="IPR050741">
    <property type="entry name" value="Acyl-CoA_dehydrogenase"/>
</dbReference>
<dbReference type="OrthoDB" id="8876745at2"/>
<dbReference type="AlphaFoldDB" id="A0A1N7HD89"/>
<sequence length="414" mass="44152">MAIDLQYDDDVEKIVDATEAFVRSHVLPVEERYDGDLIVAGEQVRRELQAAAKAAGVFAPHAPVEYGGLGLNMSDRVPVFEAAGYSVFGPIATNIAAPDEGNVHMLAHIADEAQRQQFLAPLAAGDVRSAFAMTEPAPGAGSDPSALSTTATKVDGGWRITGRKWFITGADGAGFLIIMARTSGSVGDRGGATMFLAPADTPGVEVVRHIGTVDRAMLGGHCEVVFTDVFVPDSGVLGEVDQGFRYAQVRLGPARMTHVMRWLGTARRAQDIAVDYVARREAFGTRLGDLGMVQQMVADNEIDLAASRALLVKACAELDLGQPAGDETSIAKTFAAEAFNRVVDRAIQMCGGLGVSDELPLARLQLELRPFRIYDGPSEVHRWALARRAVGQAKKRIAAEESGLSGPEQKQAGR</sequence>
<dbReference type="STRING" id="1344003.SAMN05445060_4009"/>
<dbReference type="SUPFAM" id="SSF56645">
    <property type="entry name" value="Acyl-CoA dehydrogenase NM domain-like"/>
    <property type="match status" value="1"/>
</dbReference>
<protein>
    <submittedName>
        <fullName evidence="12">Acyl-CoA dehydrogenase</fullName>
    </submittedName>
</protein>
<comment type="subunit">
    <text evidence="3">Homodimer.</text>
</comment>
<evidence type="ECO:0000256" key="6">
    <source>
        <dbReference type="ARBA" id="ARBA00023002"/>
    </source>
</evidence>
<dbReference type="CDD" id="cd00567">
    <property type="entry name" value="ACAD"/>
    <property type="match status" value="1"/>
</dbReference>
<dbReference type="InterPro" id="IPR013786">
    <property type="entry name" value="AcylCoA_DH/ox_N"/>
</dbReference>
<comment type="cofactor">
    <cofactor evidence="1 8">
        <name>FAD</name>
        <dbReference type="ChEBI" id="CHEBI:57692"/>
    </cofactor>
</comment>
<dbReference type="Gene3D" id="1.20.140.10">
    <property type="entry name" value="Butyryl-CoA Dehydrogenase, subunit A, domain 3"/>
    <property type="match status" value="1"/>
</dbReference>
<dbReference type="SUPFAM" id="SSF47203">
    <property type="entry name" value="Acyl-CoA dehydrogenase C-terminal domain-like"/>
    <property type="match status" value="1"/>
</dbReference>
<dbReference type="Gene3D" id="1.10.540.10">
    <property type="entry name" value="Acyl-CoA dehydrogenase/oxidase, N-terminal domain"/>
    <property type="match status" value="1"/>
</dbReference>
<evidence type="ECO:0000256" key="3">
    <source>
        <dbReference type="ARBA" id="ARBA00011738"/>
    </source>
</evidence>
<organism evidence="12 13">
    <name type="scientific">Williamsia sterculiae</name>
    <dbReference type="NCBI Taxonomy" id="1344003"/>
    <lineage>
        <taxon>Bacteria</taxon>
        <taxon>Bacillati</taxon>
        <taxon>Actinomycetota</taxon>
        <taxon>Actinomycetes</taxon>
        <taxon>Mycobacteriales</taxon>
        <taxon>Nocardiaceae</taxon>
        <taxon>Williamsia</taxon>
    </lineage>
</organism>
<keyword evidence="5 8" id="KW-0274">FAD</keyword>
<keyword evidence="13" id="KW-1185">Reference proteome</keyword>
<dbReference type="PANTHER" id="PTHR48083:SF13">
    <property type="entry name" value="ACYL-COA DEHYDROGENASE FAMILY MEMBER 11"/>
    <property type="match status" value="1"/>
</dbReference>
<keyword evidence="6 8" id="KW-0560">Oxidoreductase</keyword>
<feature type="domain" description="Acyl-CoA oxidase/dehydrogenase middle" evidence="10">
    <location>
        <begin position="130"/>
        <end position="229"/>
    </location>
</feature>
<dbReference type="InterPro" id="IPR009075">
    <property type="entry name" value="AcylCo_DH/oxidase_C"/>
</dbReference>